<dbReference type="OrthoDB" id="6119954at2759"/>
<dbReference type="Pfam" id="PF01546">
    <property type="entry name" value="Peptidase_M20"/>
    <property type="match status" value="1"/>
</dbReference>
<name>A0A8K0RM94_9HYPO</name>
<accession>A0A8K0RM94</accession>
<evidence type="ECO:0000313" key="4">
    <source>
        <dbReference type="Proteomes" id="UP000813427"/>
    </source>
</evidence>
<dbReference type="FunFam" id="3.30.70.360:FF:000004">
    <property type="entry name" value="Peptidase M20 domain-containing protein 2"/>
    <property type="match status" value="1"/>
</dbReference>
<dbReference type="SUPFAM" id="SSF53187">
    <property type="entry name" value="Zn-dependent exopeptidases"/>
    <property type="match status" value="1"/>
</dbReference>
<dbReference type="Gene3D" id="3.30.70.360">
    <property type="match status" value="1"/>
</dbReference>
<evidence type="ECO:0000256" key="2">
    <source>
        <dbReference type="PIRNR" id="PIRNR037226"/>
    </source>
</evidence>
<dbReference type="Proteomes" id="UP000813427">
    <property type="component" value="Unassembled WGS sequence"/>
</dbReference>
<dbReference type="SUPFAM" id="SSF55031">
    <property type="entry name" value="Bacterial exopeptidase dimerisation domain"/>
    <property type="match status" value="1"/>
</dbReference>
<protein>
    <recommendedName>
        <fullName evidence="2">Peptidase M20 domain-containing protein 2</fullName>
    </recommendedName>
</protein>
<evidence type="ECO:0000256" key="1">
    <source>
        <dbReference type="ARBA" id="ARBA00006247"/>
    </source>
</evidence>
<dbReference type="InterPro" id="IPR017144">
    <property type="entry name" value="Xaa-Arg_dipeptidase"/>
</dbReference>
<comment type="caution">
    <text evidence="3">The sequence shown here is derived from an EMBL/GenBank/DDBJ whole genome shotgun (WGS) entry which is preliminary data.</text>
</comment>
<keyword evidence="4" id="KW-1185">Reference proteome</keyword>
<dbReference type="PANTHER" id="PTHR30575:SF0">
    <property type="entry name" value="XAA-ARG DIPEPTIDASE"/>
    <property type="match status" value="1"/>
</dbReference>
<dbReference type="AlphaFoldDB" id="A0A8K0RM94"/>
<dbReference type="PIRSF" id="PIRSF037226">
    <property type="entry name" value="Amidohydrolase_ACY1L2_prd"/>
    <property type="match status" value="1"/>
</dbReference>
<dbReference type="GO" id="GO:0016805">
    <property type="term" value="F:dipeptidase activity"/>
    <property type="evidence" value="ECO:0007669"/>
    <property type="project" value="InterPro"/>
</dbReference>
<organism evidence="3 4">
    <name type="scientific">Fusarium tricinctum</name>
    <dbReference type="NCBI Taxonomy" id="61284"/>
    <lineage>
        <taxon>Eukaryota</taxon>
        <taxon>Fungi</taxon>
        <taxon>Dikarya</taxon>
        <taxon>Ascomycota</taxon>
        <taxon>Pezizomycotina</taxon>
        <taxon>Sordariomycetes</taxon>
        <taxon>Hypocreomycetidae</taxon>
        <taxon>Hypocreales</taxon>
        <taxon>Nectriaceae</taxon>
        <taxon>Fusarium</taxon>
        <taxon>Fusarium tricinctum species complex</taxon>
    </lineage>
</organism>
<comment type="similarity">
    <text evidence="1 2">Belongs to the peptidase M20A family.</text>
</comment>
<reference evidence="3" key="1">
    <citation type="journal article" date="2021" name="Nat. Commun.">
        <title>Genetic determinants of endophytism in the Arabidopsis root mycobiome.</title>
        <authorList>
            <person name="Mesny F."/>
            <person name="Miyauchi S."/>
            <person name="Thiergart T."/>
            <person name="Pickel B."/>
            <person name="Atanasova L."/>
            <person name="Karlsson M."/>
            <person name="Huettel B."/>
            <person name="Barry K.W."/>
            <person name="Haridas S."/>
            <person name="Chen C."/>
            <person name="Bauer D."/>
            <person name="Andreopoulos W."/>
            <person name="Pangilinan J."/>
            <person name="LaButti K."/>
            <person name="Riley R."/>
            <person name="Lipzen A."/>
            <person name="Clum A."/>
            <person name="Drula E."/>
            <person name="Henrissat B."/>
            <person name="Kohler A."/>
            <person name="Grigoriev I.V."/>
            <person name="Martin F.M."/>
            <person name="Hacquard S."/>
        </authorList>
    </citation>
    <scope>NUCLEOTIDE SEQUENCE</scope>
    <source>
        <strain evidence="3">MPI-SDFR-AT-0068</strain>
    </source>
</reference>
<dbReference type="NCBIfam" id="TIGR01891">
    <property type="entry name" value="amidohydrolases"/>
    <property type="match status" value="1"/>
</dbReference>
<dbReference type="InterPro" id="IPR036264">
    <property type="entry name" value="Bact_exopeptidase_dim_dom"/>
</dbReference>
<dbReference type="InterPro" id="IPR002933">
    <property type="entry name" value="Peptidase_M20"/>
</dbReference>
<dbReference type="InterPro" id="IPR052030">
    <property type="entry name" value="Peptidase_M20/M20A_hydrolases"/>
</dbReference>
<dbReference type="InterPro" id="IPR017439">
    <property type="entry name" value="Amidohydrolase"/>
</dbReference>
<dbReference type="PANTHER" id="PTHR30575">
    <property type="entry name" value="PEPTIDASE M20"/>
    <property type="match status" value="1"/>
</dbReference>
<dbReference type="Gene3D" id="3.40.630.10">
    <property type="entry name" value="Zn peptidases"/>
    <property type="match status" value="1"/>
</dbReference>
<dbReference type="EMBL" id="JAGPXF010000007">
    <property type="protein sequence ID" value="KAH7235417.1"/>
    <property type="molecule type" value="Genomic_DNA"/>
</dbReference>
<proteinExistence type="inferred from homology"/>
<gene>
    <name evidence="3" type="ORF">BKA59DRAFT_532743</name>
</gene>
<dbReference type="CDD" id="cd05672">
    <property type="entry name" value="M20_ACY1L2-like"/>
    <property type="match status" value="1"/>
</dbReference>
<sequence>MTKSPPTPPPSVDSPKLAVGYQKTLYGTLDRLSPQLRDINLQIHSNPELCYNEYLACETLVHFLRQQGLQVTERAFGLETSFQSEFGSGGRVITFCAEYDALPEIGHACGHNLIATASTAAFLGVVSALRDFKLEGRVRLLGCPAEEGGGGKIKLIKAGAFDDVNAALMVHPMQATSTEPTGVAYGTCLAATGFKASFEGKASHAGVLPWLGVNALDAASLAYTAVGFLRQQCRPTDRINVVTNRDSSTGCGVITDKTSIEFGIRCATLAEVRALEKRVTNCIEGAALATSCSVSYTQSMEPYADLRPNETMCIQFTNAMAELGTEFLCDIKSKDVKGYGTDMGNVSYKCPSLHAIYTIPTSPGQDVHSAGFALAASTMEAHNTTLKAAKGMGLTGLTVLLDDVIAKQVADDFIRDKGKRHE</sequence>
<evidence type="ECO:0000313" key="3">
    <source>
        <dbReference type="EMBL" id="KAH7235417.1"/>
    </source>
</evidence>